<protein>
    <recommendedName>
        <fullName evidence="12 13">DNA primase</fullName>
        <ecNumber evidence="12">2.7.7.101</ecNumber>
    </recommendedName>
</protein>
<dbReference type="InterPro" id="IPR036977">
    <property type="entry name" value="DNA_primase_Znf_CHC2"/>
</dbReference>
<keyword evidence="8 12" id="KW-0862">Zinc</keyword>
<dbReference type="InterPro" id="IPR002694">
    <property type="entry name" value="Znf_CHC2"/>
</dbReference>
<evidence type="ECO:0000256" key="14">
    <source>
        <dbReference type="PIRSR" id="PIRSR002811-1"/>
    </source>
</evidence>
<dbReference type="Pfam" id="PF08275">
    <property type="entry name" value="DNAG_N"/>
    <property type="match status" value="1"/>
</dbReference>
<gene>
    <name evidence="12 16" type="primary">dnaG</name>
    <name evidence="16" type="ORF">CJD36_002895</name>
</gene>
<dbReference type="Pfam" id="PF13155">
    <property type="entry name" value="Toprim_2"/>
    <property type="match status" value="1"/>
</dbReference>
<evidence type="ECO:0000256" key="3">
    <source>
        <dbReference type="ARBA" id="ARBA00022679"/>
    </source>
</evidence>
<keyword evidence="9" id="KW-0460">Magnesium</keyword>
<dbReference type="HAMAP" id="MF_00974">
    <property type="entry name" value="DNA_primase_DnaG"/>
    <property type="match status" value="1"/>
</dbReference>
<evidence type="ECO:0000256" key="7">
    <source>
        <dbReference type="ARBA" id="ARBA00022771"/>
    </source>
</evidence>
<comment type="similarity">
    <text evidence="12 13">Belongs to the DnaG primase family.</text>
</comment>
<keyword evidence="6 12" id="KW-0479">Metal-binding</keyword>
<dbReference type="FunFam" id="3.40.1360.10:FF:000002">
    <property type="entry name" value="DNA primase"/>
    <property type="match status" value="1"/>
</dbReference>
<dbReference type="PROSITE" id="PS50880">
    <property type="entry name" value="TOPRIM"/>
    <property type="match status" value="1"/>
</dbReference>
<dbReference type="SMART" id="SM00400">
    <property type="entry name" value="ZnF_CHCC"/>
    <property type="match status" value="1"/>
</dbReference>
<dbReference type="InterPro" id="IPR050219">
    <property type="entry name" value="DnaG_primase"/>
</dbReference>
<feature type="domain" description="Toprim" evidence="15">
    <location>
        <begin position="250"/>
        <end position="331"/>
    </location>
</feature>
<dbReference type="InterPro" id="IPR034151">
    <property type="entry name" value="TOPRIM_DnaG_bac"/>
</dbReference>
<evidence type="ECO:0000256" key="8">
    <source>
        <dbReference type="ARBA" id="ARBA00022833"/>
    </source>
</evidence>
<feature type="zinc finger region" description="CHC2-type" evidence="12 14">
    <location>
        <begin position="28"/>
        <end position="52"/>
    </location>
</feature>
<evidence type="ECO:0000256" key="1">
    <source>
        <dbReference type="ARBA" id="ARBA00022478"/>
    </source>
</evidence>
<comment type="domain">
    <text evidence="12">Contains an N-terminal zinc-binding domain, a central core domain that contains the primase activity, and a C-terminal DnaB-binding domain.</text>
</comment>
<evidence type="ECO:0000256" key="10">
    <source>
        <dbReference type="ARBA" id="ARBA00023125"/>
    </source>
</evidence>
<keyword evidence="1 12" id="KW-0240">DNA-directed RNA polymerase</keyword>
<dbReference type="GO" id="GO:0006269">
    <property type="term" value="P:DNA replication, synthesis of primer"/>
    <property type="evidence" value="ECO:0007669"/>
    <property type="project" value="UniProtKB-UniRule"/>
</dbReference>
<evidence type="ECO:0000313" key="16">
    <source>
        <dbReference type="EMBL" id="PQJ12709.1"/>
    </source>
</evidence>
<evidence type="ECO:0000256" key="13">
    <source>
        <dbReference type="PIRNR" id="PIRNR002811"/>
    </source>
</evidence>
<dbReference type="AlphaFoldDB" id="A0A2S7T0I3"/>
<dbReference type="InterPro" id="IPR030846">
    <property type="entry name" value="DnaG_bac"/>
</dbReference>
<dbReference type="Gene3D" id="3.90.980.10">
    <property type="entry name" value="DNA primase, catalytic core, N-terminal domain"/>
    <property type="match status" value="1"/>
</dbReference>
<dbReference type="Gene3D" id="3.40.1360.10">
    <property type="match status" value="1"/>
</dbReference>
<dbReference type="GO" id="GO:0003677">
    <property type="term" value="F:DNA binding"/>
    <property type="evidence" value="ECO:0007669"/>
    <property type="project" value="UniProtKB-KW"/>
</dbReference>
<dbReference type="GO" id="GO:1990077">
    <property type="term" value="C:primosome complex"/>
    <property type="evidence" value="ECO:0007669"/>
    <property type="project" value="UniProtKB-KW"/>
</dbReference>
<evidence type="ECO:0000256" key="4">
    <source>
        <dbReference type="ARBA" id="ARBA00022695"/>
    </source>
</evidence>
<dbReference type="EC" id="2.7.7.101" evidence="12"/>
<keyword evidence="7 12" id="KW-0863">Zinc-finger</keyword>
<dbReference type="PIRSF" id="PIRSF002811">
    <property type="entry name" value="DnaG"/>
    <property type="match status" value="1"/>
</dbReference>
<dbReference type="Proteomes" id="UP000239872">
    <property type="component" value="Unassembled WGS sequence"/>
</dbReference>
<keyword evidence="10 12" id="KW-0238">DNA-binding</keyword>
<dbReference type="CDD" id="cd03364">
    <property type="entry name" value="TOPRIM_DnaG_primases"/>
    <property type="match status" value="1"/>
</dbReference>
<dbReference type="SMART" id="SM00493">
    <property type="entry name" value="TOPRIM"/>
    <property type="match status" value="1"/>
</dbReference>
<evidence type="ECO:0000256" key="2">
    <source>
        <dbReference type="ARBA" id="ARBA00022515"/>
    </source>
</evidence>
<evidence type="ECO:0000256" key="11">
    <source>
        <dbReference type="ARBA" id="ARBA00023163"/>
    </source>
</evidence>
<dbReference type="Pfam" id="PF01807">
    <property type="entry name" value="Zn_ribbon_DnaG"/>
    <property type="match status" value="1"/>
</dbReference>
<keyword evidence="3 12" id="KW-0808">Transferase</keyword>
<evidence type="ECO:0000256" key="9">
    <source>
        <dbReference type="ARBA" id="ARBA00022842"/>
    </source>
</evidence>
<dbReference type="InterPro" id="IPR037068">
    <property type="entry name" value="DNA_primase_core_N_sf"/>
</dbReference>
<dbReference type="SUPFAM" id="SSF57783">
    <property type="entry name" value="Zinc beta-ribbon"/>
    <property type="match status" value="1"/>
</dbReference>
<keyword evidence="11 12" id="KW-0804">Transcription</keyword>
<dbReference type="GO" id="GO:0003899">
    <property type="term" value="F:DNA-directed RNA polymerase activity"/>
    <property type="evidence" value="ECO:0007669"/>
    <property type="project" value="UniProtKB-UniRule"/>
</dbReference>
<evidence type="ECO:0000256" key="6">
    <source>
        <dbReference type="ARBA" id="ARBA00022723"/>
    </source>
</evidence>
<proteinExistence type="inferred from homology"/>
<name>A0A2S7T0I3_9BACT</name>
<organism evidence="16 17">
    <name type="scientific">Flavipsychrobacter stenotrophus</name>
    <dbReference type="NCBI Taxonomy" id="2077091"/>
    <lineage>
        <taxon>Bacteria</taxon>
        <taxon>Pseudomonadati</taxon>
        <taxon>Bacteroidota</taxon>
        <taxon>Chitinophagia</taxon>
        <taxon>Chitinophagales</taxon>
        <taxon>Chitinophagaceae</taxon>
        <taxon>Flavipsychrobacter</taxon>
    </lineage>
</organism>
<comment type="caution">
    <text evidence="16">The sequence shown here is derived from an EMBL/GenBank/DDBJ whole genome shotgun (WGS) entry which is preliminary data.</text>
</comment>
<comment type="cofactor">
    <cofactor evidence="12 13 14">
        <name>Zn(2+)</name>
        <dbReference type="ChEBI" id="CHEBI:29105"/>
    </cofactor>
    <text evidence="12 13 14">Binds 1 zinc ion per monomer.</text>
</comment>
<dbReference type="GO" id="GO:0005737">
    <property type="term" value="C:cytoplasm"/>
    <property type="evidence" value="ECO:0007669"/>
    <property type="project" value="TreeGrafter"/>
</dbReference>
<dbReference type="SUPFAM" id="SSF56731">
    <property type="entry name" value="DNA primase core"/>
    <property type="match status" value="1"/>
</dbReference>
<dbReference type="PANTHER" id="PTHR30313:SF2">
    <property type="entry name" value="DNA PRIMASE"/>
    <property type="match status" value="1"/>
</dbReference>
<keyword evidence="4 12" id="KW-0548">Nucleotidyltransferase</keyword>
<dbReference type="FunFam" id="3.90.580.10:FF:000001">
    <property type="entry name" value="DNA primase"/>
    <property type="match status" value="1"/>
</dbReference>
<dbReference type="EMBL" id="PPSL01000001">
    <property type="protein sequence ID" value="PQJ12709.1"/>
    <property type="molecule type" value="Genomic_DNA"/>
</dbReference>
<reference evidence="16 17" key="1">
    <citation type="submission" date="2018-01" db="EMBL/GenBank/DDBJ databases">
        <title>A novel member of the phylum Bacteroidetes isolated from glacier ice.</title>
        <authorList>
            <person name="Liu Q."/>
            <person name="Xin Y.-H."/>
        </authorList>
    </citation>
    <scope>NUCLEOTIDE SEQUENCE [LARGE SCALE GENOMIC DNA]</scope>
    <source>
        <strain evidence="16 17">RB1R16</strain>
    </source>
</reference>
<dbReference type="InterPro" id="IPR006295">
    <property type="entry name" value="DNA_primase_DnaG"/>
</dbReference>
<sequence>MMSRADIVDVIGQFVRLKKRGANYMANCPFHNEKSPSFNVSPAKGIYKCFGCGKAGNVVSFIQEHEKLTYPESIRWLADYYKIALQETERTPEQQQQQQAGEALRILNEYAANYFHDFLLNSEEGQLIGLSYFKQRGFRKEIIERFRLGYNAEYNDQFFQTSVAKGHNKDLLEKAGLIKNRNGIYHDVYRGRVIFPIQSMTGRILGFGARILKSNEKAPKYINTPENELYLKSKILYGMYQSRTAIGKQDECFLVEGYTDVISLHQGGVENVVASSGTSLTEDQLRLIGQLTRNLTILYDGDAAGIKAALRGLDMALGQSFNVQLVLLPDGEDPDSFIQKSGVTRFHEFVKEHKQDVISFRLQIGLIDVGSDPVKKSKLVNEIAESISRINKAEDFALQEHYIKTASAKLQVDETGLVNLVNKYIRDRIDNDSRHKQRKEEAAAPANISEEDLAMAAAYGEGEPELIMAKPIAKDEPQEWALLRILIEYGHLAYDGFESVAKMIEERVDTAMIENQLVGKLYNEYFDHFTHFGSIPEIHYFINHPEPDIRTRMATLLHLNADISPNWKEKYGIDSVSGPMNYVVDVDSTMSYFELKKILAIQDQLTQLLHTEQDPAKQQRMMMKFMELRKMEREILKRHQQVVFKSLKSK</sequence>
<evidence type="ECO:0000313" key="17">
    <source>
        <dbReference type="Proteomes" id="UP000239872"/>
    </source>
</evidence>
<dbReference type="InterPro" id="IPR006171">
    <property type="entry name" value="TOPRIM_dom"/>
</dbReference>
<dbReference type="GO" id="GO:0000428">
    <property type="term" value="C:DNA-directed RNA polymerase complex"/>
    <property type="evidence" value="ECO:0007669"/>
    <property type="project" value="UniProtKB-KW"/>
</dbReference>
<keyword evidence="2 12" id="KW-0639">Primosome</keyword>
<evidence type="ECO:0000259" key="15">
    <source>
        <dbReference type="PROSITE" id="PS50880"/>
    </source>
</evidence>
<dbReference type="PANTHER" id="PTHR30313">
    <property type="entry name" value="DNA PRIMASE"/>
    <property type="match status" value="1"/>
</dbReference>
<dbReference type="Gene3D" id="3.90.580.10">
    <property type="entry name" value="Zinc finger, CHC2-type domain"/>
    <property type="match status" value="1"/>
</dbReference>
<accession>A0A2S7T0I3</accession>
<comment type="catalytic activity">
    <reaction evidence="12">
        <text>ssDNA + n NTP = ssDNA/pppN(pN)n-1 hybrid + (n-1) diphosphate.</text>
        <dbReference type="EC" id="2.7.7.101"/>
    </reaction>
</comment>
<keyword evidence="5 12" id="KW-0235">DNA replication</keyword>
<dbReference type="InterPro" id="IPR013264">
    <property type="entry name" value="DNAG_N"/>
</dbReference>
<comment type="subunit">
    <text evidence="12">Monomer. Interacts with DnaB.</text>
</comment>
<evidence type="ECO:0000256" key="12">
    <source>
        <dbReference type="HAMAP-Rule" id="MF_00974"/>
    </source>
</evidence>
<keyword evidence="17" id="KW-1185">Reference proteome</keyword>
<comment type="function">
    <text evidence="12 13">RNA polymerase that catalyzes the synthesis of short RNA molecules used as primers for DNA polymerase during DNA replication.</text>
</comment>
<evidence type="ECO:0000256" key="5">
    <source>
        <dbReference type="ARBA" id="ARBA00022705"/>
    </source>
</evidence>
<dbReference type="GO" id="GO:0008270">
    <property type="term" value="F:zinc ion binding"/>
    <property type="evidence" value="ECO:0007669"/>
    <property type="project" value="UniProtKB-UniRule"/>
</dbReference>
<dbReference type="NCBIfam" id="TIGR01391">
    <property type="entry name" value="dnaG"/>
    <property type="match status" value="1"/>
</dbReference>